<keyword evidence="6" id="KW-0067">ATP-binding</keyword>
<keyword evidence="5 9" id="KW-0418">Kinase</keyword>
<evidence type="ECO:0000313" key="9">
    <source>
        <dbReference type="EMBL" id="QSG15955.1"/>
    </source>
</evidence>
<dbReference type="EMBL" id="CP064791">
    <property type="protein sequence ID" value="QSG15955.1"/>
    <property type="molecule type" value="Genomic_DNA"/>
</dbReference>
<keyword evidence="10" id="KW-1185">Reference proteome</keyword>
<dbReference type="Proteomes" id="UP000663292">
    <property type="component" value="Chromosome"/>
</dbReference>
<evidence type="ECO:0000256" key="1">
    <source>
        <dbReference type="ARBA" id="ARBA00000085"/>
    </source>
</evidence>
<evidence type="ECO:0000259" key="8">
    <source>
        <dbReference type="PROSITE" id="PS50109"/>
    </source>
</evidence>
<dbReference type="Pfam" id="PF02518">
    <property type="entry name" value="HATPase_c"/>
    <property type="match status" value="1"/>
</dbReference>
<organism evidence="9 10">
    <name type="scientific">Halapricum desulfuricans</name>
    <dbReference type="NCBI Taxonomy" id="2841257"/>
    <lineage>
        <taxon>Archaea</taxon>
        <taxon>Methanobacteriati</taxon>
        <taxon>Methanobacteriota</taxon>
        <taxon>Stenosarchaea group</taxon>
        <taxon>Halobacteria</taxon>
        <taxon>Halobacteriales</taxon>
        <taxon>Haloarculaceae</taxon>
        <taxon>Halapricum</taxon>
    </lineage>
</organism>
<accession>A0A897NWK6</accession>
<dbReference type="PANTHER" id="PTHR44936">
    <property type="entry name" value="SENSOR PROTEIN CREC"/>
    <property type="match status" value="1"/>
</dbReference>
<keyword evidence="4" id="KW-0547">Nucleotide-binding</keyword>
<dbReference type="PANTHER" id="PTHR44936:SF10">
    <property type="entry name" value="SENSOR PROTEIN RSTB"/>
    <property type="match status" value="1"/>
</dbReference>
<sequence>MAPFDDLPSPSLPELTARRIAATYFAFGVLWILFSDAVVYLFVPDPEARFRIEALKGGLFVVVSALLVYGLTARAHERQRETERRLRQQTRELSILHRIVRHNLRNIATVIGGRTETARETGEVEPHLEIVERKVDRLETLAEKANILRGISEQSADRRVEQDLTKAITEICAQLRAEHPDVTIEFDSPERVETLVPARMGFAISELLENAIVHGGPGGSVVISLAVNSDEIRIAVEDDGPGLPAGERTAIEGNVEDVLTHSEGLGLWLVRLIVEKADGHLTVTKSQLGGAAVTVSVPRVDNEQP</sequence>
<dbReference type="GeneID" id="68859080"/>
<dbReference type="SMART" id="SM00387">
    <property type="entry name" value="HATPase_c"/>
    <property type="match status" value="1"/>
</dbReference>
<dbReference type="RefSeq" id="WP_229121203.1">
    <property type="nucleotide sequence ID" value="NZ_CP064791.1"/>
</dbReference>
<dbReference type="InterPro" id="IPR003594">
    <property type="entry name" value="HATPase_dom"/>
</dbReference>
<keyword evidence="7" id="KW-0812">Transmembrane</keyword>
<dbReference type="PRINTS" id="PR00344">
    <property type="entry name" value="BCTRLSENSOR"/>
</dbReference>
<feature type="transmembrane region" description="Helical" evidence="7">
    <location>
        <begin position="20"/>
        <end position="42"/>
    </location>
</feature>
<dbReference type="GO" id="GO:0005524">
    <property type="term" value="F:ATP binding"/>
    <property type="evidence" value="ECO:0007669"/>
    <property type="project" value="UniProtKB-KW"/>
</dbReference>
<dbReference type="GO" id="GO:0004673">
    <property type="term" value="F:protein histidine kinase activity"/>
    <property type="evidence" value="ECO:0007669"/>
    <property type="project" value="UniProtKB-EC"/>
</dbReference>
<keyword evidence="3" id="KW-0808">Transferase</keyword>
<dbReference type="InterPro" id="IPR004358">
    <property type="entry name" value="Sig_transdc_His_kin-like_C"/>
</dbReference>
<dbReference type="EC" id="2.7.13.3" evidence="2"/>
<gene>
    <name evidence="9" type="ORF">HSEST_2445</name>
</gene>
<dbReference type="CDD" id="cd00075">
    <property type="entry name" value="HATPase"/>
    <property type="match status" value="1"/>
</dbReference>
<keyword evidence="7" id="KW-0472">Membrane</keyword>
<dbReference type="Gene3D" id="3.30.565.10">
    <property type="entry name" value="Histidine kinase-like ATPase, C-terminal domain"/>
    <property type="match status" value="1"/>
</dbReference>
<evidence type="ECO:0000256" key="3">
    <source>
        <dbReference type="ARBA" id="ARBA00022679"/>
    </source>
</evidence>
<proteinExistence type="predicted"/>
<evidence type="ECO:0000256" key="7">
    <source>
        <dbReference type="SAM" id="Phobius"/>
    </source>
</evidence>
<feature type="transmembrane region" description="Helical" evidence="7">
    <location>
        <begin position="54"/>
        <end position="72"/>
    </location>
</feature>
<name>A0A897NWK6_9EURY</name>
<dbReference type="AlphaFoldDB" id="A0A897NWK6"/>
<evidence type="ECO:0000256" key="5">
    <source>
        <dbReference type="ARBA" id="ARBA00022777"/>
    </source>
</evidence>
<dbReference type="InterPro" id="IPR050980">
    <property type="entry name" value="2C_sensor_his_kinase"/>
</dbReference>
<dbReference type="InterPro" id="IPR005467">
    <property type="entry name" value="His_kinase_dom"/>
</dbReference>
<reference evidence="9 10" key="1">
    <citation type="submission" date="2020-11" db="EMBL/GenBank/DDBJ databases">
        <title>Carbohydrate-dependent, anaerobic sulfur respiration: A novel catabolism in halophilic archaea.</title>
        <authorList>
            <person name="Sorokin D.Y."/>
            <person name="Messina E."/>
            <person name="Smedile F."/>
            <person name="La Cono V."/>
            <person name="Hallsworth J.E."/>
            <person name="Yakimov M.M."/>
        </authorList>
    </citation>
    <scope>NUCLEOTIDE SEQUENCE [LARGE SCALE GENOMIC DNA]</scope>
    <source>
        <strain evidence="9 10">HSR-Est</strain>
    </source>
</reference>
<evidence type="ECO:0000256" key="6">
    <source>
        <dbReference type="ARBA" id="ARBA00022840"/>
    </source>
</evidence>
<evidence type="ECO:0000313" key="10">
    <source>
        <dbReference type="Proteomes" id="UP000663292"/>
    </source>
</evidence>
<keyword evidence="7" id="KW-1133">Transmembrane helix</keyword>
<dbReference type="SUPFAM" id="SSF55874">
    <property type="entry name" value="ATPase domain of HSP90 chaperone/DNA topoisomerase II/histidine kinase"/>
    <property type="match status" value="1"/>
</dbReference>
<evidence type="ECO:0000256" key="2">
    <source>
        <dbReference type="ARBA" id="ARBA00012438"/>
    </source>
</evidence>
<protein>
    <recommendedName>
        <fullName evidence="2">histidine kinase</fullName>
        <ecNumber evidence="2">2.7.13.3</ecNumber>
    </recommendedName>
</protein>
<feature type="domain" description="Histidine kinase" evidence="8">
    <location>
        <begin position="99"/>
        <end position="301"/>
    </location>
</feature>
<evidence type="ECO:0000256" key="4">
    <source>
        <dbReference type="ARBA" id="ARBA00022741"/>
    </source>
</evidence>
<dbReference type="PROSITE" id="PS50109">
    <property type="entry name" value="HIS_KIN"/>
    <property type="match status" value="1"/>
</dbReference>
<dbReference type="InterPro" id="IPR036890">
    <property type="entry name" value="HATPase_C_sf"/>
</dbReference>
<comment type="catalytic activity">
    <reaction evidence="1">
        <text>ATP + protein L-histidine = ADP + protein N-phospho-L-histidine.</text>
        <dbReference type="EC" id="2.7.13.3"/>
    </reaction>
</comment>